<dbReference type="Proteomes" id="UP000269499">
    <property type="component" value="Unassembled WGS sequence"/>
</dbReference>
<proteinExistence type="predicted"/>
<gene>
    <name evidence="1" type="ORF">DRJ26_05405</name>
</gene>
<protein>
    <submittedName>
        <fullName evidence="1">Uncharacterized protein</fullName>
    </submittedName>
</protein>
<organism evidence="1 2">
    <name type="scientific">Thermoproteota archaeon</name>
    <dbReference type="NCBI Taxonomy" id="2056631"/>
    <lineage>
        <taxon>Archaea</taxon>
        <taxon>Thermoproteota</taxon>
    </lineage>
</organism>
<accession>A0A497EX54</accession>
<evidence type="ECO:0000313" key="2">
    <source>
        <dbReference type="Proteomes" id="UP000269499"/>
    </source>
</evidence>
<dbReference type="AlphaFoldDB" id="A0A497EX54"/>
<comment type="caution">
    <text evidence="1">The sequence shown here is derived from an EMBL/GenBank/DDBJ whole genome shotgun (WGS) entry which is preliminary data.</text>
</comment>
<reference evidence="1 2" key="1">
    <citation type="submission" date="2018-06" db="EMBL/GenBank/DDBJ databases">
        <title>Extensive metabolic versatility and redundancy in microbially diverse, dynamic hydrothermal sediments.</title>
        <authorList>
            <person name="Dombrowski N."/>
            <person name="Teske A."/>
            <person name="Baker B.J."/>
        </authorList>
    </citation>
    <scope>NUCLEOTIDE SEQUENCE [LARGE SCALE GENOMIC DNA]</scope>
    <source>
        <strain evidence="1">B20_G2</strain>
    </source>
</reference>
<sequence>MLPHPQLALRVVELLITEAKRLKNTFKGRFYFDPRKIASRIGQNTSARRIGAILHRLKELEAINYDHIFKKYFIEVSHIANLKDIMRKLERTYIIEYFKPLDYLEPPICVINLRENSGKIIAQAKREGILKPVYHVYGDENFKIVFKQFRQPGFTIMKNGKEIFHAKRAGVCSPLEGEYGGEKFEIRRIKGRELRLMLKNSEKAVAVLKRCGFEKAAFTYEENIREIAVPLAIALFAIRQLDVII</sequence>
<evidence type="ECO:0000313" key="1">
    <source>
        <dbReference type="EMBL" id="RLE51805.1"/>
    </source>
</evidence>
<name>A0A497EX54_9CREN</name>
<dbReference type="EMBL" id="QMRA01000149">
    <property type="protein sequence ID" value="RLE51805.1"/>
    <property type="molecule type" value="Genomic_DNA"/>
</dbReference>